<keyword evidence="2" id="KW-0540">Nuclease</keyword>
<evidence type="ECO:0000256" key="1">
    <source>
        <dbReference type="ARBA" id="ARBA00004123"/>
    </source>
</evidence>
<evidence type="ECO:0000256" key="3">
    <source>
        <dbReference type="ARBA" id="ARBA00022723"/>
    </source>
</evidence>
<evidence type="ECO:0000256" key="7">
    <source>
        <dbReference type="ARBA" id="ARBA00023242"/>
    </source>
</evidence>
<evidence type="ECO:0000256" key="9">
    <source>
        <dbReference type="ARBA" id="ARBA00040531"/>
    </source>
</evidence>
<evidence type="ECO:0000256" key="5">
    <source>
        <dbReference type="ARBA" id="ARBA00022839"/>
    </source>
</evidence>
<keyword evidence="4" id="KW-0378">Hydrolase</keyword>
<organism evidence="13 14">
    <name type="scientific">Phrynocephalus forsythii</name>
    <dbReference type="NCBI Taxonomy" id="171643"/>
    <lineage>
        <taxon>Eukaryota</taxon>
        <taxon>Metazoa</taxon>
        <taxon>Chordata</taxon>
        <taxon>Craniata</taxon>
        <taxon>Vertebrata</taxon>
        <taxon>Euteleostomi</taxon>
        <taxon>Lepidosauria</taxon>
        <taxon>Squamata</taxon>
        <taxon>Bifurcata</taxon>
        <taxon>Unidentata</taxon>
        <taxon>Episquamata</taxon>
        <taxon>Toxicofera</taxon>
        <taxon>Iguania</taxon>
        <taxon>Acrodonta</taxon>
        <taxon>Agamidae</taxon>
        <taxon>Agaminae</taxon>
        <taxon>Phrynocephalus</taxon>
    </lineage>
</organism>
<evidence type="ECO:0000256" key="4">
    <source>
        <dbReference type="ARBA" id="ARBA00022801"/>
    </source>
</evidence>
<evidence type="ECO:0000313" key="14">
    <source>
        <dbReference type="Proteomes" id="UP001142489"/>
    </source>
</evidence>
<evidence type="ECO:0000256" key="11">
    <source>
        <dbReference type="ARBA" id="ARBA00045901"/>
    </source>
</evidence>
<evidence type="ECO:0000256" key="6">
    <source>
        <dbReference type="ARBA" id="ARBA00022842"/>
    </source>
</evidence>
<feature type="domain" description="3'-5' exonuclease" evidence="12">
    <location>
        <begin position="50"/>
        <end position="233"/>
    </location>
</feature>
<dbReference type="CDD" id="cd06141">
    <property type="entry name" value="WRN_exo"/>
    <property type="match status" value="1"/>
</dbReference>
<evidence type="ECO:0000259" key="12">
    <source>
        <dbReference type="SMART" id="SM00474"/>
    </source>
</evidence>
<dbReference type="OrthoDB" id="10261556at2759"/>
<dbReference type="GO" id="GO:0046872">
    <property type="term" value="F:metal ion binding"/>
    <property type="evidence" value="ECO:0007669"/>
    <property type="project" value="UniProtKB-KW"/>
</dbReference>
<dbReference type="GO" id="GO:0003676">
    <property type="term" value="F:nucleic acid binding"/>
    <property type="evidence" value="ECO:0007669"/>
    <property type="project" value="InterPro"/>
</dbReference>
<keyword evidence="7" id="KW-0539">Nucleus</keyword>
<name>A0A9Q0XZS8_9SAUR</name>
<keyword evidence="5" id="KW-0269">Exonuclease</keyword>
<keyword evidence="6" id="KW-0460">Magnesium</keyword>
<dbReference type="Pfam" id="PF01612">
    <property type="entry name" value="DNA_pol_A_exo1"/>
    <property type="match status" value="1"/>
</dbReference>
<dbReference type="EMBL" id="JAPFRF010000004">
    <property type="protein sequence ID" value="KAJ7335809.1"/>
    <property type="molecule type" value="Genomic_DNA"/>
</dbReference>
<comment type="caution">
    <text evidence="13">The sequence shown here is derived from an EMBL/GenBank/DDBJ whole genome shotgun (WGS) entry which is preliminary data.</text>
</comment>
<dbReference type="InterPro" id="IPR002562">
    <property type="entry name" value="3'-5'_exonuclease_dom"/>
</dbReference>
<dbReference type="InterPro" id="IPR036397">
    <property type="entry name" value="RNaseH_sf"/>
</dbReference>
<dbReference type="AlphaFoldDB" id="A0A9Q0XZS8"/>
<sequence>MNMDFPSNKFPEWMSECDKVDSVLDKKQKNPAHRSVLEDSLPFLEFQGSIVYSYNASDCSFLSEDIIGTLPEGAVLGFDMEWPPVYSKGKEGKVALIQLCESEEKCYLFHVSPMSSFPKGLRRLLEDNRMKKAGVGIEGDKWKLMRDFEIRLGDLVDLADLANEKLKCKEMWSLNDLVKHLFHKQLLKDKSVRCGNWAEFPLTEEQKLYAATDAYLCWHSGNDVAGTGRLSLIKESGL</sequence>
<evidence type="ECO:0000256" key="8">
    <source>
        <dbReference type="ARBA" id="ARBA00037949"/>
    </source>
</evidence>
<dbReference type="PANTHER" id="PTHR13620:SF109">
    <property type="entry name" value="3'-5' EXONUCLEASE"/>
    <property type="match status" value="1"/>
</dbReference>
<reference evidence="13" key="1">
    <citation type="journal article" date="2023" name="DNA Res.">
        <title>Chromosome-level genome assembly of Phrynocephalus forsythii using third-generation DNA sequencing and Hi-C analysis.</title>
        <authorList>
            <person name="Qi Y."/>
            <person name="Zhao W."/>
            <person name="Zhao Y."/>
            <person name="Niu C."/>
            <person name="Cao S."/>
            <person name="Zhang Y."/>
        </authorList>
    </citation>
    <scope>NUCLEOTIDE SEQUENCE</scope>
    <source>
        <tissue evidence="13">Muscle</tissue>
    </source>
</reference>
<gene>
    <name evidence="13" type="ORF">JRQ81_013750</name>
</gene>
<keyword evidence="3" id="KW-0479">Metal-binding</keyword>
<comment type="similarity">
    <text evidence="8">Belongs to the WRNexo family.</text>
</comment>
<dbReference type="SMART" id="SM00474">
    <property type="entry name" value="35EXOc"/>
    <property type="match status" value="1"/>
</dbReference>
<dbReference type="GO" id="GO:0008408">
    <property type="term" value="F:3'-5' exonuclease activity"/>
    <property type="evidence" value="ECO:0007669"/>
    <property type="project" value="InterPro"/>
</dbReference>
<proteinExistence type="inferred from homology"/>
<dbReference type="GO" id="GO:0005634">
    <property type="term" value="C:nucleus"/>
    <property type="evidence" value="ECO:0007669"/>
    <property type="project" value="UniProtKB-SubCell"/>
</dbReference>
<evidence type="ECO:0000256" key="2">
    <source>
        <dbReference type="ARBA" id="ARBA00022722"/>
    </source>
</evidence>
<keyword evidence="14" id="KW-1185">Reference proteome</keyword>
<dbReference type="Proteomes" id="UP001142489">
    <property type="component" value="Unassembled WGS sequence"/>
</dbReference>
<dbReference type="SUPFAM" id="SSF53098">
    <property type="entry name" value="Ribonuclease H-like"/>
    <property type="match status" value="1"/>
</dbReference>
<evidence type="ECO:0000313" key="13">
    <source>
        <dbReference type="EMBL" id="KAJ7335809.1"/>
    </source>
</evidence>
<dbReference type="GO" id="GO:0006139">
    <property type="term" value="P:nucleobase-containing compound metabolic process"/>
    <property type="evidence" value="ECO:0007669"/>
    <property type="project" value="InterPro"/>
</dbReference>
<protein>
    <recommendedName>
        <fullName evidence="9">3'-5' exonuclease</fullName>
    </recommendedName>
    <alternativeName>
        <fullName evidence="10">Werner Syndrome-like exonuclease</fullName>
    </alternativeName>
</protein>
<dbReference type="Gene3D" id="3.30.420.10">
    <property type="entry name" value="Ribonuclease H-like superfamily/Ribonuclease H"/>
    <property type="match status" value="1"/>
</dbReference>
<evidence type="ECO:0000256" key="10">
    <source>
        <dbReference type="ARBA" id="ARBA00042761"/>
    </source>
</evidence>
<comment type="function">
    <text evidence="11">Has exonuclease activity on both single-stranded and duplex templates bearing overhangs, but not blunt ended duplex DNA, and cleaves in a 3'-5' direction. Essential for the formation of DNA replication focal centers. Has an important role in maintaining genome stability.</text>
</comment>
<comment type="subcellular location">
    <subcellularLocation>
        <location evidence="1">Nucleus</location>
    </subcellularLocation>
</comment>
<dbReference type="InterPro" id="IPR012337">
    <property type="entry name" value="RNaseH-like_sf"/>
</dbReference>
<accession>A0A9Q0XZS8</accession>
<dbReference type="InterPro" id="IPR051132">
    <property type="entry name" value="3-5_Exonuclease_domain"/>
</dbReference>
<dbReference type="PANTHER" id="PTHR13620">
    <property type="entry name" value="3-5 EXONUCLEASE"/>
    <property type="match status" value="1"/>
</dbReference>